<keyword evidence="2" id="KW-0449">Lipoprotein</keyword>
<dbReference type="RefSeq" id="WP_175192808.1">
    <property type="nucleotide sequence ID" value="NZ_CADIJO010000007.1"/>
</dbReference>
<evidence type="ECO:0000256" key="2">
    <source>
        <dbReference type="RuleBase" id="RU362097"/>
    </source>
</evidence>
<dbReference type="PANTHER" id="PTHR30203:SF25">
    <property type="entry name" value="OUTER MEMBRANE PROTEIN-RELATED"/>
    <property type="match status" value="1"/>
</dbReference>
<dbReference type="InterPro" id="IPR010131">
    <property type="entry name" value="MdtP/NodT-like"/>
</dbReference>
<keyword evidence="2" id="KW-0732">Signal</keyword>
<evidence type="ECO:0000256" key="1">
    <source>
        <dbReference type="ARBA" id="ARBA00007613"/>
    </source>
</evidence>
<protein>
    <submittedName>
        <fullName evidence="3">Putative efflux pump outer membrane protein TtgC</fullName>
    </submittedName>
</protein>
<dbReference type="Pfam" id="PF02321">
    <property type="entry name" value="OEP"/>
    <property type="match status" value="2"/>
</dbReference>
<evidence type="ECO:0000313" key="3">
    <source>
        <dbReference type="EMBL" id="CAB3698409.1"/>
    </source>
</evidence>
<reference evidence="3 4" key="1">
    <citation type="submission" date="2020-04" db="EMBL/GenBank/DDBJ databases">
        <authorList>
            <person name="De Canck E."/>
        </authorList>
    </citation>
    <scope>NUCLEOTIDE SEQUENCE [LARGE SCALE GENOMIC DNA]</scope>
    <source>
        <strain evidence="3 4">LMG 3458</strain>
    </source>
</reference>
<proteinExistence type="inferred from homology"/>
<keyword evidence="2" id="KW-0472">Membrane</keyword>
<dbReference type="EMBL" id="CADIJO010000007">
    <property type="protein sequence ID" value="CAB3698409.1"/>
    <property type="molecule type" value="Genomic_DNA"/>
</dbReference>
<dbReference type="SUPFAM" id="SSF56954">
    <property type="entry name" value="Outer membrane efflux proteins (OEP)"/>
    <property type="match status" value="1"/>
</dbReference>
<dbReference type="AlphaFoldDB" id="A0A6S7APV5"/>
<sequence>MTHAQPLSRAVLAIALSAALAACTAVGPDYQPETPAYPTAWSTPQPGAAPADAQTLAAWWRAFNDPLLDQLVQQALAQNQDLEIARLRLVQARADRDQVASRQGPEVGASADATAQRSARALRYPPGIGESRAYRLGLDASWEIDVFGGRRRAVERADADVQAIEADGHALRISLLAELAADYAALRSTQARAAIARDTIATLAAAEQLAERAARHGLGTTADVAQARAERELAQARLPELQGDQARLAHAIGVLTGGFPADWAAALTAAGQPLPVPPALPAGLPSDVVRNRPDLRAAERRLAAATADVGVAQAERFPRFVIPLGLGGAASLLHDLFTDASVIWSLSASASQSVYDGGRATANLRAAQARAQAHRLAYAQTVRRTFQDVEDALTGLHAEQARQTALAAAVRDSQDALARATRLYRNGLTGYLAVLTAQRATYQSRDALALSQLARTRHAIGLYKALGAGWQTPAETALPPTLADAAHPPSSH</sequence>
<dbReference type="Proteomes" id="UP000494111">
    <property type="component" value="Unassembled WGS sequence"/>
</dbReference>
<gene>
    <name evidence="3" type="primary">ttgC_1</name>
    <name evidence="3" type="ORF">LMG3458_02516</name>
</gene>
<evidence type="ECO:0000313" key="4">
    <source>
        <dbReference type="Proteomes" id="UP000494111"/>
    </source>
</evidence>
<dbReference type="NCBIfam" id="TIGR01845">
    <property type="entry name" value="outer_NodT"/>
    <property type="match status" value="1"/>
</dbReference>
<dbReference type="Gene3D" id="2.20.200.10">
    <property type="entry name" value="Outer membrane efflux proteins (OEP)"/>
    <property type="match status" value="1"/>
</dbReference>
<comment type="similarity">
    <text evidence="1 2">Belongs to the outer membrane factor (OMF) (TC 1.B.17) family.</text>
</comment>
<dbReference type="PANTHER" id="PTHR30203">
    <property type="entry name" value="OUTER MEMBRANE CATION EFFLUX PROTEIN"/>
    <property type="match status" value="1"/>
</dbReference>
<keyword evidence="2" id="KW-0564">Palmitate</keyword>
<feature type="chain" id="PRO_5029032369" evidence="2">
    <location>
        <begin position="22"/>
        <end position="492"/>
    </location>
</feature>
<dbReference type="GO" id="GO:0015562">
    <property type="term" value="F:efflux transmembrane transporter activity"/>
    <property type="evidence" value="ECO:0007669"/>
    <property type="project" value="InterPro"/>
</dbReference>
<accession>A0A6S7APV5</accession>
<comment type="subcellular location">
    <subcellularLocation>
        <location evidence="2">Cell membrane</location>
        <topology evidence="2">Lipid-anchor</topology>
    </subcellularLocation>
</comment>
<dbReference type="InterPro" id="IPR003423">
    <property type="entry name" value="OMP_efflux"/>
</dbReference>
<keyword evidence="2" id="KW-1134">Transmembrane beta strand</keyword>
<name>A0A6S7APV5_9BURK</name>
<organism evidence="3 4">
    <name type="scientific">Achromobacter deleyi</name>
    <dbReference type="NCBI Taxonomy" id="1353891"/>
    <lineage>
        <taxon>Bacteria</taxon>
        <taxon>Pseudomonadati</taxon>
        <taxon>Pseudomonadota</taxon>
        <taxon>Betaproteobacteria</taxon>
        <taxon>Burkholderiales</taxon>
        <taxon>Alcaligenaceae</taxon>
        <taxon>Achromobacter</taxon>
    </lineage>
</organism>
<dbReference type="Gene3D" id="1.20.1600.10">
    <property type="entry name" value="Outer membrane efflux proteins (OEP)"/>
    <property type="match status" value="1"/>
</dbReference>
<feature type="signal peptide" evidence="2">
    <location>
        <begin position="1"/>
        <end position="21"/>
    </location>
</feature>
<dbReference type="GO" id="GO:0005886">
    <property type="term" value="C:plasma membrane"/>
    <property type="evidence" value="ECO:0007669"/>
    <property type="project" value="UniProtKB-SubCell"/>
</dbReference>
<keyword evidence="2" id="KW-0812">Transmembrane</keyword>